<accession>A0ABT1SNK1</accession>
<evidence type="ECO:0000313" key="3">
    <source>
        <dbReference type="Proteomes" id="UP001524435"/>
    </source>
</evidence>
<comment type="caution">
    <text evidence="2">The sequence shown here is derived from an EMBL/GenBank/DDBJ whole genome shotgun (WGS) entry which is preliminary data.</text>
</comment>
<keyword evidence="3" id="KW-1185">Reference proteome</keyword>
<dbReference type="InterPro" id="IPR016195">
    <property type="entry name" value="Pol/histidinol_Pase-like"/>
</dbReference>
<dbReference type="Proteomes" id="UP001524435">
    <property type="component" value="Unassembled WGS sequence"/>
</dbReference>
<reference evidence="2 3" key="1">
    <citation type="submission" date="2022-06" db="EMBL/GenBank/DDBJ databases">
        <title>Isolation of gut microbiota from human fecal samples.</title>
        <authorList>
            <person name="Pamer E.G."/>
            <person name="Barat B."/>
            <person name="Waligurski E."/>
            <person name="Medina S."/>
            <person name="Paddock L."/>
            <person name="Mostad J."/>
        </authorList>
    </citation>
    <scope>NUCLEOTIDE SEQUENCE [LARGE SCALE GENOMIC DNA]</scope>
    <source>
        <strain evidence="2 3">DFI.6.1</strain>
    </source>
</reference>
<dbReference type="Pfam" id="PF02811">
    <property type="entry name" value="PHP"/>
    <property type="match status" value="1"/>
</dbReference>
<dbReference type="Gene3D" id="3.20.20.140">
    <property type="entry name" value="Metal-dependent hydrolases"/>
    <property type="match status" value="1"/>
</dbReference>
<dbReference type="RefSeq" id="WP_256198346.1">
    <property type="nucleotide sequence ID" value="NZ_DBEZTG010000140.1"/>
</dbReference>
<evidence type="ECO:0000259" key="1">
    <source>
        <dbReference type="SMART" id="SM00481"/>
    </source>
</evidence>
<sequence>MMDLHVHTLHSDGACSVEEVLREAQRKNLAYLAICDHDTMDAWRDLADPKIRNLFSGKILPACELTFSYQGMCMDMLAYGVDEQVLEDAGLLKHRLQDEVIARETKRLRQMCAVCDVLHLHYPSVSIKAGYERANDVICDALLSDERNKAILEKLGIENRTTFYRNHYLNPCSPFYIKEEFDAPPLAVCMRAVKAAGGLCFLAHPFVYDVEDHEKLLHDLFLTGGWDGIECIHRRHSRAQSEWLSAYCKAHGLYQSGGSDYHLPKHKMGCGDNGNMEIMEDIAASWLACMDGKWR</sequence>
<dbReference type="InterPro" id="IPR003141">
    <property type="entry name" value="Pol/His_phosphatase_N"/>
</dbReference>
<dbReference type="PANTHER" id="PTHR42924">
    <property type="entry name" value="EXONUCLEASE"/>
    <property type="match status" value="1"/>
</dbReference>
<proteinExistence type="predicted"/>
<dbReference type="InterPro" id="IPR004013">
    <property type="entry name" value="PHP_dom"/>
</dbReference>
<gene>
    <name evidence="2" type="ORF">NE663_10455</name>
</gene>
<protein>
    <submittedName>
        <fullName evidence="2">PHP domain-containing protein</fullName>
    </submittedName>
</protein>
<dbReference type="PANTHER" id="PTHR42924:SF3">
    <property type="entry name" value="POLYMERASE_HISTIDINOL PHOSPHATASE N-TERMINAL DOMAIN-CONTAINING PROTEIN"/>
    <property type="match status" value="1"/>
</dbReference>
<evidence type="ECO:0000313" key="2">
    <source>
        <dbReference type="EMBL" id="MCQ5122670.1"/>
    </source>
</evidence>
<organism evidence="2 3">
    <name type="scientific">Massilicoli timonensis</name>
    <dbReference type="NCBI Taxonomy" id="2015901"/>
    <lineage>
        <taxon>Bacteria</taxon>
        <taxon>Bacillati</taxon>
        <taxon>Bacillota</taxon>
        <taxon>Erysipelotrichia</taxon>
        <taxon>Erysipelotrichales</taxon>
        <taxon>Erysipelotrichaceae</taxon>
        <taxon>Massilicoli</taxon>
    </lineage>
</organism>
<dbReference type="SUPFAM" id="SSF89550">
    <property type="entry name" value="PHP domain-like"/>
    <property type="match status" value="1"/>
</dbReference>
<feature type="domain" description="Polymerase/histidinol phosphatase N-terminal" evidence="1">
    <location>
        <begin position="2"/>
        <end position="69"/>
    </location>
</feature>
<name>A0ABT1SNK1_9FIRM</name>
<dbReference type="EMBL" id="JANGCH010000024">
    <property type="protein sequence ID" value="MCQ5122670.1"/>
    <property type="molecule type" value="Genomic_DNA"/>
</dbReference>
<dbReference type="SMART" id="SM00481">
    <property type="entry name" value="POLIIIAc"/>
    <property type="match status" value="1"/>
</dbReference>
<dbReference type="InterPro" id="IPR052018">
    <property type="entry name" value="PHP_domain"/>
</dbReference>
<dbReference type="Gene3D" id="1.10.150.650">
    <property type="match status" value="1"/>
</dbReference>